<proteinExistence type="predicted"/>
<dbReference type="RefSeq" id="WP_322186081.1">
    <property type="nucleotide sequence ID" value="NZ_JAXLPB010000002.1"/>
</dbReference>
<comment type="caution">
    <text evidence="1">The sequence shown here is derived from an EMBL/GenBank/DDBJ whole genome shotgun (WGS) entry which is preliminary data.</text>
</comment>
<dbReference type="Proteomes" id="UP001294412">
    <property type="component" value="Unassembled WGS sequence"/>
</dbReference>
<protein>
    <recommendedName>
        <fullName evidence="3">PIN domain-containing protein</fullName>
    </recommendedName>
</protein>
<accession>A0ABU5HZP2</accession>
<name>A0ABU5HZP2_9HYPH</name>
<keyword evidence="2" id="KW-1185">Reference proteome</keyword>
<dbReference type="EMBL" id="JAXLPB010000002">
    <property type="protein sequence ID" value="MDY8108602.1"/>
    <property type="molecule type" value="Genomic_DNA"/>
</dbReference>
<evidence type="ECO:0000313" key="2">
    <source>
        <dbReference type="Proteomes" id="UP001294412"/>
    </source>
</evidence>
<dbReference type="SUPFAM" id="SSF88723">
    <property type="entry name" value="PIN domain-like"/>
    <property type="match status" value="1"/>
</dbReference>
<dbReference type="InterPro" id="IPR029060">
    <property type="entry name" value="PIN-like_dom_sf"/>
</dbReference>
<reference evidence="1 2" key="1">
    <citation type="submission" date="2023-12" db="EMBL/GenBank/DDBJ databases">
        <title>Description of Novel Strain Fulvimarina sp. 2208YS6-2-32 isolated from Uroteuthis (Photololigo) edulis.</title>
        <authorList>
            <person name="Park J.-S."/>
        </authorList>
    </citation>
    <scope>NUCLEOTIDE SEQUENCE [LARGE SCALE GENOMIC DNA]</scope>
    <source>
        <strain evidence="1 2">2208YS6-2-32</strain>
    </source>
</reference>
<evidence type="ECO:0000313" key="1">
    <source>
        <dbReference type="EMBL" id="MDY8108602.1"/>
    </source>
</evidence>
<organism evidence="1 2">
    <name type="scientific">Fulvimarina uroteuthidis</name>
    <dbReference type="NCBI Taxonomy" id="3098149"/>
    <lineage>
        <taxon>Bacteria</taxon>
        <taxon>Pseudomonadati</taxon>
        <taxon>Pseudomonadota</taxon>
        <taxon>Alphaproteobacteria</taxon>
        <taxon>Hyphomicrobiales</taxon>
        <taxon>Aurantimonadaceae</taxon>
        <taxon>Fulvimarina</taxon>
    </lineage>
</organism>
<sequence length="159" mass="17726">MRSAPRTLLLDTNLVVLLVVGMLGPQYIRSHKRLQRYDETDFAILKTLVAASSGLVFSPHILTETSNLLRYVDEPLRSRLSLVLMRLIDTTEERVVASRTAAQDRHFSRLGLADCVLLHLARNDAVLLTDDLPLYLAAASAGFDAQNFAHIQAARPDFN</sequence>
<evidence type="ECO:0008006" key="3">
    <source>
        <dbReference type="Google" id="ProtNLM"/>
    </source>
</evidence>
<gene>
    <name evidence="1" type="ORF">U0C82_05460</name>
</gene>